<proteinExistence type="predicted"/>
<evidence type="ECO:0000313" key="1">
    <source>
        <dbReference type="EMBL" id="WAQ96694.1"/>
    </source>
</evidence>
<keyword evidence="2" id="KW-1185">Reference proteome</keyword>
<accession>A0ABY7DJN3</accession>
<reference evidence="1" key="1">
    <citation type="submission" date="2022-11" db="EMBL/GenBank/DDBJ databases">
        <title>Centuries of genome instability and evolution in soft-shell clam transmissible cancer (bioRxiv).</title>
        <authorList>
            <person name="Hart S.F.M."/>
            <person name="Yonemitsu M.A."/>
            <person name="Giersch R.M."/>
            <person name="Beal B.F."/>
            <person name="Arriagada G."/>
            <person name="Davis B.W."/>
            <person name="Ostrander E.A."/>
            <person name="Goff S.P."/>
            <person name="Metzger M.J."/>
        </authorList>
    </citation>
    <scope>NUCLEOTIDE SEQUENCE</scope>
    <source>
        <strain evidence="1">MELC-2E11</strain>
        <tissue evidence="1">Siphon/mantle</tissue>
    </source>
</reference>
<dbReference type="EMBL" id="CP111013">
    <property type="protein sequence ID" value="WAQ96694.1"/>
    <property type="molecule type" value="Genomic_DNA"/>
</dbReference>
<evidence type="ECO:0000313" key="2">
    <source>
        <dbReference type="Proteomes" id="UP001164746"/>
    </source>
</evidence>
<sequence>GILILKHAYYIFAIECLPVCDTAPGCYADSDNIVLSLDSGGYLVLHGLPNKLHHPCRCASISIYPIPLRPRLTCGSGSIDEPPLENLFESVIEIGPARLVTLERISFAQESARDRRSPCTQKNAYLLMGLESVPMATAYLCDPWSVPRDSVLNLSHWVFLLWVRAASPMMRGTGGPSMVEMDDWQEMLDHKIVPFMVECCPIHSGMQSQPWWHVVPSMVACSPVHGYMQSAPW</sequence>
<name>A0ABY7DJN3_MYAAR</name>
<feature type="non-terminal residue" evidence="1">
    <location>
        <position position="1"/>
    </location>
</feature>
<organism evidence="1 2">
    <name type="scientific">Mya arenaria</name>
    <name type="common">Soft-shell clam</name>
    <dbReference type="NCBI Taxonomy" id="6604"/>
    <lineage>
        <taxon>Eukaryota</taxon>
        <taxon>Metazoa</taxon>
        <taxon>Spiralia</taxon>
        <taxon>Lophotrochozoa</taxon>
        <taxon>Mollusca</taxon>
        <taxon>Bivalvia</taxon>
        <taxon>Autobranchia</taxon>
        <taxon>Heteroconchia</taxon>
        <taxon>Euheterodonta</taxon>
        <taxon>Imparidentia</taxon>
        <taxon>Neoheterodontei</taxon>
        <taxon>Myida</taxon>
        <taxon>Myoidea</taxon>
        <taxon>Myidae</taxon>
        <taxon>Mya</taxon>
    </lineage>
</organism>
<gene>
    <name evidence="1" type="ORF">MAR_029384</name>
</gene>
<dbReference type="Proteomes" id="UP001164746">
    <property type="component" value="Chromosome 2"/>
</dbReference>
<protein>
    <submittedName>
        <fullName evidence="1">Uncharacterized protein</fullName>
    </submittedName>
</protein>